<name>A0A1S3JB32_LINAN</name>
<reference evidence="3" key="1">
    <citation type="journal article" date="2015" name="Nat. Commun.">
        <title>The Lingula genome provides insights into brachiopod evolution and the origin of phosphate biomineralization.</title>
        <authorList>
            <person name="Luo Y.J."/>
            <person name="Takeuchi T."/>
            <person name="Koyanagi R."/>
            <person name="Yamada L."/>
            <person name="Kanda M."/>
            <person name="Khalturina M."/>
            <person name="Fujie M."/>
            <person name="Yamasaki S.I."/>
            <person name="Endo K."/>
            <person name="Satoh N."/>
        </authorList>
    </citation>
    <scope>NUCLEOTIDE SEQUENCE</scope>
</reference>
<proteinExistence type="predicted"/>
<dbReference type="PANTHER" id="PTHR34400">
    <property type="match status" value="1"/>
</dbReference>
<dbReference type="Gene3D" id="1.20.1260.10">
    <property type="match status" value="1"/>
</dbReference>
<accession>A0A1S3JB32</accession>
<dbReference type="InterPro" id="IPR012347">
    <property type="entry name" value="Ferritin-like"/>
</dbReference>
<dbReference type="Proteomes" id="UP000085678">
    <property type="component" value="Unplaced"/>
</dbReference>
<dbReference type="Pfam" id="PF12902">
    <property type="entry name" value="Ferritin-like"/>
    <property type="match status" value="1"/>
</dbReference>
<feature type="domain" description="Iminophenyl-pyruvate dimer synthase" evidence="1">
    <location>
        <begin position="569"/>
        <end position="809"/>
    </location>
</feature>
<dbReference type="KEGG" id="lak:106171334"/>
<dbReference type="AlphaFoldDB" id="A0A1S3JB32"/>
<evidence type="ECO:0000259" key="1">
    <source>
        <dbReference type="Pfam" id="PF12902"/>
    </source>
</evidence>
<reference evidence="3" key="2">
    <citation type="submission" date="2025-08" db="UniProtKB">
        <authorList>
            <consortium name="RefSeq"/>
        </authorList>
    </citation>
    <scope>IDENTIFICATION</scope>
</reference>
<gene>
    <name evidence="3" type="primary">LOC106171334</name>
</gene>
<dbReference type="GeneID" id="106171334"/>
<dbReference type="OrthoDB" id="5966378at2759"/>
<dbReference type="PANTHER" id="PTHR34400:SF4">
    <property type="entry name" value="MEMBRANE PROTEIN"/>
    <property type="match status" value="1"/>
</dbReference>
<dbReference type="InterPro" id="IPR026820">
    <property type="entry name" value="VioB/RebD_dom"/>
</dbReference>
<dbReference type="RefSeq" id="XP_013407089.1">
    <property type="nucleotide sequence ID" value="XM_013551635.1"/>
</dbReference>
<protein>
    <submittedName>
        <fullName evidence="3">Uncharacterized protein LOC106171334</fullName>
    </submittedName>
</protein>
<keyword evidence="2" id="KW-1185">Reference proteome</keyword>
<dbReference type="InParanoid" id="A0A1S3JB32"/>
<organism evidence="2 3">
    <name type="scientific">Lingula anatina</name>
    <name type="common">Brachiopod</name>
    <name type="synonym">Lingula unguis</name>
    <dbReference type="NCBI Taxonomy" id="7574"/>
    <lineage>
        <taxon>Eukaryota</taxon>
        <taxon>Metazoa</taxon>
        <taxon>Spiralia</taxon>
        <taxon>Lophotrochozoa</taxon>
        <taxon>Brachiopoda</taxon>
        <taxon>Linguliformea</taxon>
        <taxon>Lingulata</taxon>
        <taxon>Lingulida</taxon>
        <taxon>Linguloidea</taxon>
        <taxon>Lingulidae</taxon>
        <taxon>Lingula</taxon>
    </lineage>
</organism>
<evidence type="ECO:0000313" key="3">
    <source>
        <dbReference type="RefSeq" id="XP_013407089.1"/>
    </source>
</evidence>
<sequence>MTANNLPIAFNTSINHGPRLHPQLQGFNPEGTGNFMFYDTFVTSVCYSDGSCVQKGDSVIGQTLEDWYLLPPAKMVDIYTTCDSFPTVYGMTLMLSNVFRANVIPTPTQQGWFKCPETRTAYTRTFAVHVKSVLNDIKWLSTLDNSRFLREIKQESAISLSIKYNLDLYDSQENSETFLSGQLTGTIGPHHSEDALPFTRFTRLLRARDEECVGLPFCHAPFVFDQKRMTLTLDLGNSMRRMENGDFNETEIGRLFVGKFLDDDIFTKGKCEMLVNSTEFIEIRYQEPNWYLKNAGVVSLNVSDAFKQHIMRTSLALYQVTLEHIKTKCKVVLFEPPHGINVGPMYNNSYMKSPDDTLEFTMFASQFGEPAEGVELSLEFGKSDQCNYQICGPCTSEFSYPQSALEFRNPVKTDIKGIASIEIKVKDPIENGLYASSILLHDAQLFIMFINFKDKIGNSGTATAFLAIKAFKDYKIPLVPTWHEHILPIFEYYSKLFPVMNHFLHLVDYESVIRNREKIKATLSLPMDHPHHMPVTRDLSPKKRKMIIKWLDNPVKGSVATIQELHRLLEQALLLEFTTIPPYLTALMSIKEGMNVFIAETLRSVLIQEMLHMVLVANILNAVGGTPKIANPYTVPTYPTRLPGGVRPELELYLQGFSKEYVESVFMEIEKPAKMLSTECYDKSLTSQYRSRYSVQTQTCPKNEYELSTTYCFYRNSTNTISSFYERIKLILKGLSSNPKLFSGQHVKQVYGDLWYGQIDTVRPFPVYNLTDAIKAIDMITEQGEGSDACMPLTNKSDVSHYFQFAQLVKGREIRVTRSCLENPDKHQHKCCEKNIYIKRNEGTVNCDTYFHFNGQTIPFNKYGIWPITKNPHINKLKSGSKAYKLSYFFVKMYSGLIQCLQEGLSGKPNRIPDCIGLMHALYVQGKLLSRTPIAAGGDPEIGPNVGPTFHFKG</sequence>
<evidence type="ECO:0000313" key="2">
    <source>
        <dbReference type="Proteomes" id="UP000085678"/>
    </source>
</evidence>